<organism evidence="1 2">
    <name type="scientific">Cotesia glomerata</name>
    <name type="common">Lepidopteran parasitic wasp</name>
    <name type="synonym">Apanteles glomeratus</name>
    <dbReference type="NCBI Taxonomy" id="32391"/>
    <lineage>
        <taxon>Eukaryota</taxon>
        <taxon>Metazoa</taxon>
        <taxon>Ecdysozoa</taxon>
        <taxon>Arthropoda</taxon>
        <taxon>Hexapoda</taxon>
        <taxon>Insecta</taxon>
        <taxon>Pterygota</taxon>
        <taxon>Neoptera</taxon>
        <taxon>Endopterygota</taxon>
        <taxon>Hymenoptera</taxon>
        <taxon>Apocrita</taxon>
        <taxon>Ichneumonoidea</taxon>
        <taxon>Braconidae</taxon>
        <taxon>Microgastrinae</taxon>
        <taxon>Cotesia</taxon>
    </lineage>
</organism>
<comment type="caution">
    <text evidence="1">The sequence shown here is derived from an EMBL/GenBank/DDBJ whole genome shotgun (WGS) entry which is preliminary data.</text>
</comment>
<name>A0AAV7J6A4_COTGL</name>
<sequence length="97" mass="10045">MKYLTGMWREANKLACDYCRGRVEGDVTELASTRSLYIRAEATGASRGTISGWGFGVGGSCDGDAATATAFGRLLGGGKNKISSVTHTVSSLASTTC</sequence>
<evidence type="ECO:0000313" key="1">
    <source>
        <dbReference type="EMBL" id="KAH0567626.1"/>
    </source>
</evidence>
<accession>A0AAV7J6A4</accession>
<dbReference type="Proteomes" id="UP000826195">
    <property type="component" value="Unassembled WGS sequence"/>
</dbReference>
<dbReference type="AlphaFoldDB" id="A0AAV7J6A4"/>
<gene>
    <name evidence="1" type="ORF">KQX54_011113</name>
</gene>
<keyword evidence="2" id="KW-1185">Reference proteome</keyword>
<proteinExistence type="predicted"/>
<evidence type="ECO:0000313" key="2">
    <source>
        <dbReference type="Proteomes" id="UP000826195"/>
    </source>
</evidence>
<protein>
    <submittedName>
        <fullName evidence="1">Uncharacterized protein</fullName>
    </submittedName>
</protein>
<reference evidence="1 2" key="1">
    <citation type="journal article" date="2021" name="J. Hered.">
        <title>A chromosome-level genome assembly of the parasitoid wasp, Cotesia glomerata (Hymenoptera: Braconidae).</title>
        <authorList>
            <person name="Pinto B.J."/>
            <person name="Weis J.J."/>
            <person name="Gamble T."/>
            <person name="Ode P.J."/>
            <person name="Paul R."/>
            <person name="Zaspel J.M."/>
        </authorList>
    </citation>
    <scope>NUCLEOTIDE SEQUENCE [LARGE SCALE GENOMIC DNA]</scope>
    <source>
        <strain evidence="1">CgM1</strain>
    </source>
</reference>
<dbReference type="EMBL" id="JAHXZJ010000001">
    <property type="protein sequence ID" value="KAH0567626.1"/>
    <property type="molecule type" value="Genomic_DNA"/>
</dbReference>